<dbReference type="EMBL" id="LAZR01056369">
    <property type="protein sequence ID" value="KKK74333.1"/>
    <property type="molecule type" value="Genomic_DNA"/>
</dbReference>
<protein>
    <recommendedName>
        <fullName evidence="3">NAD(P)-binding domain-containing protein</fullName>
    </recommendedName>
</protein>
<evidence type="ECO:0008006" key="3">
    <source>
        <dbReference type="Google" id="ProtNLM"/>
    </source>
</evidence>
<evidence type="ECO:0000256" key="1">
    <source>
        <dbReference type="SAM" id="MobiDB-lite"/>
    </source>
</evidence>
<dbReference type="SUPFAM" id="SSF51735">
    <property type="entry name" value="NAD(P)-binding Rossmann-fold domains"/>
    <property type="match status" value="1"/>
</dbReference>
<gene>
    <name evidence="2" type="ORF">LCGC14_2884810</name>
</gene>
<reference evidence="2" key="1">
    <citation type="journal article" date="2015" name="Nature">
        <title>Complex archaea that bridge the gap between prokaryotes and eukaryotes.</title>
        <authorList>
            <person name="Spang A."/>
            <person name="Saw J.H."/>
            <person name="Jorgensen S.L."/>
            <person name="Zaremba-Niedzwiedzka K."/>
            <person name="Martijn J."/>
            <person name="Lind A.E."/>
            <person name="van Eijk R."/>
            <person name="Schleper C."/>
            <person name="Guy L."/>
            <person name="Ettema T.J."/>
        </authorList>
    </citation>
    <scope>NUCLEOTIDE SEQUENCE</scope>
</reference>
<sequence>LSGYLQLAQSLWESDQHADAWNFGPPEGDARPVRWILERVEQMWGEEIRWEQDGGSGPHETHYLKLDSSKARLLLGWVPRWDLERGLRSIVDWYRALKEGDDLREISVDQVRAYQDTPQPAAENTPSRAAGP</sequence>
<dbReference type="InterPro" id="IPR036291">
    <property type="entry name" value="NAD(P)-bd_dom_sf"/>
</dbReference>
<feature type="compositionally biased region" description="Polar residues" evidence="1">
    <location>
        <begin position="116"/>
        <end position="132"/>
    </location>
</feature>
<proteinExistence type="predicted"/>
<dbReference type="Gene3D" id="3.90.25.10">
    <property type="entry name" value="UDP-galactose 4-epimerase, domain 1"/>
    <property type="match status" value="1"/>
</dbReference>
<feature type="region of interest" description="Disordered" evidence="1">
    <location>
        <begin position="112"/>
        <end position="132"/>
    </location>
</feature>
<organism evidence="2">
    <name type="scientific">marine sediment metagenome</name>
    <dbReference type="NCBI Taxonomy" id="412755"/>
    <lineage>
        <taxon>unclassified sequences</taxon>
        <taxon>metagenomes</taxon>
        <taxon>ecological metagenomes</taxon>
    </lineage>
</organism>
<feature type="non-terminal residue" evidence="2">
    <location>
        <position position="1"/>
    </location>
</feature>
<comment type="caution">
    <text evidence="2">The sequence shown here is derived from an EMBL/GenBank/DDBJ whole genome shotgun (WGS) entry which is preliminary data.</text>
</comment>
<name>A0A0F8XZ69_9ZZZZ</name>
<evidence type="ECO:0000313" key="2">
    <source>
        <dbReference type="EMBL" id="KKK74333.1"/>
    </source>
</evidence>
<dbReference type="AlphaFoldDB" id="A0A0F8XZ69"/>
<accession>A0A0F8XZ69</accession>